<keyword evidence="3" id="KW-1185">Reference proteome</keyword>
<dbReference type="Proteomes" id="UP000077266">
    <property type="component" value="Unassembled WGS sequence"/>
</dbReference>
<proteinExistence type="predicted"/>
<dbReference type="InParanoid" id="A0A165J4C4"/>
<dbReference type="Pfam" id="PF03370">
    <property type="entry name" value="CBM_21"/>
    <property type="match status" value="1"/>
</dbReference>
<reference evidence="2 3" key="1">
    <citation type="journal article" date="2016" name="Mol. Biol. Evol.">
        <title>Comparative Genomics of Early-Diverging Mushroom-Forming Fungi Provides Insights into the Origins of Lignocellulose Decay Capabilities.</title>
        <authorList>
            <person name="Nagy L.G."/>
            <person name="Riley R."/>
            <person name="Tritt A."/>
            <person name="Adam C."/>
            <person name="Daum C."/>
            <person name="Floudas D."/>
            <person name="Sun H."/>
            <person name="Yadav J.S."/>
            <person name="Pangilinan J."/>
            <person name="Larsson K.H."/>
            <person name="Matsuura K."/>
            <person name="Barry K."/>
            <person name="Labutti K."/>
            <person name="Kuo R."/>
            <person name="Ohm R.A."/>
            <person name="Bhattacharya S.S."/>
            <person name="Shirouzu T."/>
            <person name="Yoshinaga Y."/>
            <person name="Martin F.M."/>
            <person name="Grigoriev I.V."/>
            <person name="Hibbett D.S."/>
        </authorList>
    </citation>
    <scope>NUCLEOTIDE SEQUENCE [LARGE SCALE GENOMIC DNA]</scope>
    <source>
        <strain evidence="2 3">HHB12029</strain>
    </source>
</reference>
<sequence>MGIPPPPPLEKICNSSLDNVGWDRFDFLIRLEYVEYPRRLADEIMWLCVRFTAESVGEWWDNNNGANYRVVFKFKFKKEVVGGEA</sequence>
<dbReference type="Gene3D" id="2.60.40.2440">
    <property type="entry name" value="Carbohydrate binding type-21 domain"/>
    <property type="match status" value="1"/>
</dbReference>
<evidence type="ECO:0000259" key="1">
    <source>
        <dbReference type="Pfam" id="PF03370"/>
    </source>
</evidence>
<feature type="domain" description="CBM21" evidence="1">
    <location>
        <begin position="14"/>
        <end position="70"/>
    </location>
</feature>
<dbReference type="EMBL" id="KV425975">
    <property type="protein sequence ID" value="KZV94314.1"/>
    <property type="molecule type" value="Genomic_DNA"/>
</dbReference>
<evidence type="ECO:0000313" key="3">
    <source>
        <dbReference type="Proteomes" id="UP000077266"/>
    </source>
</evidence>
<dbReference type="OrthoDB" id="1881at2759"/>
<dbReference type="InterPro" id="IPR038175">
    <property type="entry name" value="CBM21_dom_sf"/>
</dbReference>
<name>A0A165J4C4_EXIGL</name>
<accession>A0A165J4C4</accession>
<dbReference type="AlphaFoldDB" id="A0A165J4C4"/>
<evidence type="ECO:0000313" key="2">
    <source>
        <dbReference type="EMBL" id="KZV94314.1"/>
    </source>
</evidence>
<protein>
    <recommendedName>
        <fullName evidence="1">CBM21 domain-containing protein</fullName>
    </recommendedName>
</protein>
<dbReference type="InterPro" id="IPR005036">
    <property type="entry name" value="CBM21_dom"/>
</dbReference>
<dbReference type="STRING" id="1314781.A0A165J4C4"/>
<gene>
    <name evidence="2" type="ORF">EXIGLDRAFT_835088</name>
</gene>
<organism evidence="2 3">
    <name type="scientific">Exidia glandulosa HHB12029</name>
    <dbReference type="NCBI Taxonomy" id="1314781"/>
    <lineage>
        <taxon>Eukaryota</taxon>
        <taxon>Fungi</taxon>
        <taxon>Dikarya</taxon>
        <taxon>Basidiomycota</taxon>
        <taxon>Agaricomycotina</taxon>
        <taxon>Agaricomycetes</taxon>
        <taxon>Auriculariales</taxon>
        <taxon>Exidiaceae</taxon>
        <taxon>Exidia</taxon>
    </lineage>
</organism>